<protein>
    <submittedName>
        <fullName evidence="3">Uncharacterized protein</fullName>
    </submittedName>
</protein>
<feature type="non-terminal residue" evidence="3">
    <location>
        <position position="1"/>
    </location>
</feature>
<feature type="coiled-coil region" evidence="1">
    <location>
        <begin position="391"/>
        <end position="419"/>
    </location>
</feature>
<evidence type="ECO:0000256" key="2">
    <source>
        <dbReference type="SAM" id="MobiDB-lite"/>
    </source>
</evidence>
<feature type="compositionally biased region" description="Basic and acidic residues" evidence="2">
    <location>
        <begin position="165"/>
        <end position="175"/>
    </location>
</feature>
<accession>A0A1B6IVS9</accession>
<proteinExistence type="predicted"/>
<evidence type="ECO:0000313" key="3">
    <source>
        <dbReference type="EMBL" id="JAS91051.1"/>
    </source>
</evidence>
<dbReference type="AlphaFoldDB" id="A0A1B6IVS9"/>
<feature type="compositionally biased region" description="Basic residues" evidence="2">
    <location>
        <begin position="201"/>
        <end position="210"/>
    </location>
</feature>
<organism evidence="3">
    <name type="scientific">Homalodisca liturata</name>
    <dbReference type="NCBI Taxonomy" id="320908"/>
    <lineage>
        <taxon>Eukaryota</taxon>
        <taxon>Metazoa</taxon>
        <taxon>Ecdysozoa</taxon>
        <taxon>Arthropoda</taxon>
        <taxon>Hexapoda</taxon>
        <taxon>Insecta</taxon>
        <taxon>Pterygota</taxon>
        <taxon>Neoptera</taxon>
        <taxon>Paraneoptera</taxon>
        <taxon>Hemiptera</taxon>
        <taxon>Auchenorrhyncha</taxon>
        <taxon>Membracoidea</taxon>
        <taxon>Cicadellidae</taxon>
        <taxon>Cicadellinae</taxon>
        <taxon>Proconiini</taxon>
        <taxon>Homalodisca</taxon>
    </lineage>
</organism>
<gene>
    <name evidence="3" type="ORF">g.18209</name>
</gene>
<reference evidence="3" key="1">
    <citation type="submission" date="2015-11" db="EMBL/GenBank/DDBJ databases">
        <title>De novo transcriptome assembly of four potential Pierce s Disease insect vectors from Arizona vineyards.</title>
        <authorList>
            <person name="Tassone E.E."/>
        </authorList>
    </citation>
    <scope>NUCLEOTIDE SEQUENCE</scope>
</reference>
<keyword evidence="1" id="KW-0175">Coiled coil</keyword>
<feature type="region of interest" description="Disordered" evidence="2">
    <location>
        <begin position="152"/>
        <end position="263"/>
    </location>
</feature>
<dbReference type="EMBL" id="GECU01016655">
    <property type="protein sequence ID" value="JAS91051.1"/>
    <property type="molecule type" value="Transcribed_RNA"/>
</dbReference>
<sequence>SFGMDKQVVLVLVLQNVFVTKLSISANCEAVKISPTARYAEISSGVEVRDLKRRSLHSRRKENINFKPPPEDWPEPVLGVGDFVVSDQSEATSLSPLQAYQAKLEQEFLKQQEEETHVLENVNQLPKSPIWTSSEEDMKKLLDPNELLRHNKKLRPFVASQDESNGERREGDTIKSSKKQGSNGRPPSIKSLTALKAAKTALKKTRRKTKITTDTPTRKYRKRKTTKVQLIEGTPSSKEMKKQNSQVKENTEGETKKIRKRRKPVRKFAFATHQSQEEDNEIVPTKTKSIRTKKVTLVKAENLELSTLSPVSPTSPSTRGRPTIVRTVELSNWKINRSTTDISVENSSTTQKITTESTNNTLEFTDSRLTTTERCISTYTTLAKVATVTFKIDQRNKIREKRKQMKQEMEKVIKAEELEGSFGDKDSDWTTSEKRKVPITSETKQSILLGLMRHKIMSFVDGVLRRSTRTSPTTPSMRITQTNTTVETF</sequence>
<feature type="compositionally biased region" description="Low complexity" evidence="2">
    <location>
        <begin position="190"/>
        <end position="200"/>
    </location>
</feature>
<name>A0A1B6IVS9_9HEMI</name>
<evidence type="ECO:0000256" key="1">
    <source>
        <dbReference type="SAM" id="Coils"/>
    </source>
</evidence>